<evidence type="ECO:0000256" key="1">
    <source>
        <dbReference type="ARBA" id="ARBA00004167"/>
    </source>
</evidence>
<comment type="caution">
    <text evidence="10">The sequence shown here is derived from an EMBL/GenBank/DDBJ whole genome shotgun (WGS) entry which is preliminary data.</text>
</comment>
<dbReference type="GO" id="GO:0000978">
    <property type="term" value="F:RNA polymerase II cis-regulatory region sequence-specific DNA binding"/>
    <property type="evidence" value="ECO:0007669"/>
    <property type="project" value="TreeGrafter"/>
</dbReference>
<dbReference type="EMBL" id="VCGU01000458">
    <property type="protein sequence ID" value="TRY64109.1"/>
    <property type="molecule type" value="Genomic_DNA"/>
</dbReference>
<feature type="region of interest" description="Disordered" evidence="8">
    <location>
        <begin position="80"/>
        <end position="121"/>
    </location>
</feature>
<evidence type="ECO:0000313" key="10">
    <source>
        <dbReference type="EMBL" id="TRY64109.1"/>
    </source>
</evidence>
<organism evidence="10 11">
    <name type="scientific">Tigriopus californicus</name>
    <name type="common">Marine copepod</name>
    <dbReference type="NCBI Taxonomy" id="6832"/>
    <lineage>
        <taxon>Eukaryota</taxon>
        <taxon>Metazoa</taxon>
        <taxon>Ecdysozoa</taxon>
        <taxon>Arthropoda</taxon>
        <taxon>Crustacea</taxon>
        <taxon>Multicrustacea</taxon>
        <taxon>Hexanauplia</taxon>
        <taxon>Copepoda</taxon>
        <taxon>Harpacticoida</taxon>
        <taxon>Harpacticidae</taxon>
        <taxon>Tigriopus</taxon>
    </lineage>
</organism>
<evidence type="ECO:0000256" key="5">
    <source>
        <dbReference type="ARBA" id="ARBA00023163"/>
    </source>
</evidence>
<evidence type="ECO:0000313" key="11">
    <source>
        <dbReference type="Proteomes" id="UP000318571"/>
    </source>
</evidence>
<keyword evidence="3" id="KW-0805">Transcription regulation</keyword>
<dbReference type="GO" id="GO:0005634">
    <property type="term" value="C:nucleus"/>
    <property type="evidence" value="ECO:0007669"/>
    <property type="project" value="TreeGrafter"/>
</dbReference>
<keyword evidence="5" id="KW-0804">Transcription</keyword>
<comment type="subcellular location">
    <subcellularLocation>
        <location evidence="1">Membrane</location>
        <topology evidence="1">Single-pass membrane protein</topology>
    </subcellularLocation>
</comment>
<proteinExistence type="inferred from homology"/>
<dbReference type="AlphaFoldDB" id="A0A553NFF7"/>
<accession>A0A553NFF7</accession>
<keyword evidence="4" id="KW-0238">DNA-binding</keyword>
<dbReference type="SMART" id="SM00338">
    <property type="entry name" value="BRLZ"/>
    <property type="match status" value="1"/>
</dbReference>
<dbReference type="InterPro" id="IPR046347">
    <property type="entry name" value="bZIP_sf"/>
</dbReference>
<dbReference type="PROSITE" id="PS50217">
    <property type="entry name" value="BZIP"/>
    <property type="match status" value="1"/>
</dbReference>
<evidence type="ECO:0000256" key="2">
    <source>
        <dbReference type="ARBA" id="ARBA00009050"/>
    </source>
</evidence>
<dbReference type="Gene3D" id="1.20.5.170">
    <property type="match status" value="1"/>
</dbReference>
<dbReference type="OMA" id="RESACMS"/>
<keyword evidence="6" id="KW-0539">Nucleus</keyword>
<dbReference type="Pfam" id="PF00170">
    <property type="entry name" value="bZIP_1"/>
    <property type="match status" value="1"/>
</dbReference>
<reference evidence="10 11" key="1">
    <citation type="journal article" date="2018" name="Nat. Ecol. Evol.">
        <title>Genomic signatures of mitonuclear coevolution across populations of Tigriopus californicus.</title>
        <authorList>
            <person name="Barreto F.S."/>
            <person name="Watson E.T."/>
            <person name="Lima T.G."/>
            <person name="Willett C.S."/>
            <person name="Edmands S."/>
            <person name="Li W."/>
            <person name="Burton R.S."/>
        </authorList>
    </citation>
    <scope>NUCLEOTIDE SEQUENCE [LARGE SCALE GENOMIC DNA]</scope>
    <source>
        <strain evidence="10 11">San Diego</strain>
    </source>
</reference>
<evidence type="ECO:0000256" key="7">
    <source>
        <dbReference type="SAM" id="Coils"/>
    </source>
</evidence>
<evidence type="ECO:0000256" key="3">
    <source>
        <dbReference type="ARBA" id="ARBA00023015"/>
    </source>
</evidence>
<feature type="compositionally biased region" description="Basic residues" evidence="8">
    <location>
        <begin position="753"/>
        <end position="762"/>
    </location>
</feature>
<evidence type="ECO:0000256" key="6">
    <source>
        <dbReference type="ARBA" id="ARBA00023242"/>
    </source>
</evidence>
<dbReference type="PANTHER" id="PTHR46164">
    <property type="entry name" value="ATF6, ISOFORM C"/>
    <property type="match status" value="1"/>
</dbReference>
<feature type="domain" description="BZIP" evidence="9">
    <location>
        <begin position="315"/>
        <end position="374"/>
    </location>
</feature>
<evidence type="ECO:0000256" key="4">
    <source>
        <dbReference type="ARBA" id="ARBA00023125"/>
    </source>
</evidence>
<dbReference type="SUPFAM" id="SSF57959">
    <property type="entry name" value="Leucine zipper domain"/>
    <property type="match status" value="1"/>
</dbReference>
<evidence type="ECO:0000256" key="8">
    <source>
        <dbReference type="SAM" id="MobiDB-lite"/>
    </source>
</evidence>
<gene>
    <name evidence="10" type="ORF">TCAL_00352</name>
</gene>
<dbReference type="InterPro" id="IPR051882">
    <property type="entry name" value="ATF_bZIP_TF"/>
</dbReference>
<feature type="region of interest" description="Disordered" evidence="8">
    <location>
        <begin position="723"/>
        <end position="762"/>
    </location>
</feature>
<feature type="compositionally biased region" description="Low complexity" evidence="8">
    <location>
        <begin position="83"/>
        <end position="103"/>
    </location>
</feature>
<evidence type="ECO:0000259" key="9">
    <source>
        <dbReference type="PROSITE" id="PS50217"/>
    </source>
</evidence>
<feature type="coiled-coil region" evidence="7">
    <location>
        <begin position="340"/>
        <end position="381"/>
    </location>
</feature>
<dbReference type="CDD" id="cd14700">
    <property type="entry name" value="bZIP_ATF6"/>
    <property type="match status" value="1"/>
</dbReference>
<dbReference type="GO" id="GO:0000981">
    <property type="term" value="F:DNA-binding transcription factor activity, RNA polymerase II-specific"/>
    <property type="evidence" value="ECO:0007669"/>
    <property type="project" value="TreeGrafter"/>
</dbReference>
<keyword evidence="11" id="KW-1185">Reference proteome</keyword>
<keyword evidence="7" id="KW-0175">Coiled coil</keyword>
<dbReference type="GO" id="GO:0030968">
    <property type="term" value="P:endoplasmic reticulum unfolded protein response"/>
    <property type="evidence" value="ECO:0007669"/>
    <property type="project" value="TreeGrafter"/>
</dbReference>
<dbReference type="Proteomes" id="UP000318571">
    <property type="component" value="Chromosome 10"/>
</dbReference>
<dbReference type="GO" id="GO:0016020">
    <property type="term" value="C:membrane"/>
    <property type="evidence" value="ECO:0007669"/>
    <property type="project" value="UniProtKB-SubCell"/>
</dbReference>
<dbReference type="STRING" id="6832.A0A553NFF7"/>
<comment type="similarity">
    <text evidence="2">Belongs to the bZIP family. ATF subfamily.</text>
</comment>
<name>A0A553NFF7_TIGCA</name>
<protein>
    <recommendedName>
        <fullName evidence="9">BZIP domain-containing protein</fullName>
    </recommendedName>
</protein>
<dbReference type="PANTHER" id="PTHR46164:SF3">
    <property type="entry name" value="ATF6, ISOFORM C"/>
    <property type="match status" value="1"/>
</dbReference>
<dbReference type="OrthoDB" id="644067at2759"/>
<feature type="compositionally biased region" description="Basic residues" evidence="8">
    <location>
        <begin position="729"/>
        <end position="738"/>
    </location>
</feature>
<sequence length="762" mass="84194">MRDFLDPTQLSSDDSVNYANETMTESEDLLSQISNDLGLPDFMENHLFSNDLLHTPSLGEDVHNPDISLFSELMQDDMSLTDSSSLKSEPLSPSSPSSSSCSSTNHHHMPPSPSNSDHSEKDLSMKVFTTRTSDTPRIVGQYSPLKTNSNANFILSPPHSPPENCISTTTPNWQPMIQVVSTSGNFVSNHNQAPTIMTMTGLTNVKLPIPKVQRPVAAQTPNVTKSPVVLTSSQFTQLTETGVIHLSGNSSNPGLRNSTDGTPIFIKTEPILSTNTPIVTASCNFSPSQSLTLTLPTTTPNPTSQSHHNDVELKALKRQQRMIKNRESACMSRKKKKEYVTNLEDQLKLLAHENRDLKTENEQLRSKLRELESEKTIWMDTVLTSPNLKKGTALFALLFMVSLNVSSLSGLYSQSTSPLSPMPNPELPVLKSNAGLKQNLAAVGGRSLLWAQEDLSEDNITKASPICPMFINQTESLRLDNQLRGWFTEDPTNDAKKPAAEQHHSGTFGEILPSKEQAPQNAETSLGHVQPVASGLSGRVYHMMLTEEAKVSQRPTPTSSNVMTPRGKAEITIYDSDTPRFSYESFFEAIDRRSDTFYVVSFSGDHLLLPATSHNQTNRPRMSLLLPTVAVPMNESMQPPLNHVAMMQIDCEVMNTKLLHIREDAVPVHMSAHLKNASIQRNGSLDAEEDDDAHAFNVDQEIHSNASLHHIDDQFEANNALTEDDYKLRPLRKKRGAKSGKSSSSSGHQTPLYRRKRAGGFR</sequence>
<dbReference type="InterPro" id="IPR004827">
    <property type="entry name" value="bZIP"/>
</dbReference>